<evidence type="ECO:0000256" key="1">
    <source>
        <dbReference type="ARBA" id="ARBA00010641"/>
    </source>
</evidence>
<dbReference type="PANTHER" id="PTHR43133:SF8">
    <property type="entry name" value="RNA POLYMERASE SIGMA FACTOR HI_1459-RELATED"/>
    <property type="match status" value="1"/>
</dbReference>
<dbReference type="InterPro" id="IPR013324">
    <property type="entry name" value="RNA_pol_sigma_r3/r4-like"/>
</dbReference>
<dbReference type="AlphaFoldDB" id="A0A545AFC8"/>
<evidence type="ECO:0000259" key="7">
    <source>
        <dbReference type="Pfam" id="PF08281"/>
    </source>
</evidence>
<dbReference type="Pfam" id="PF04542">
    <property type="entry name" value="Sigma70_r2"/>
    <property type="match status" value="1"/>
</dbReference>
<evidence type="ECO:0000259" key="6">
    <source>
        <dbReference type="Pfam" id="PF04542"/>
    </source>
</evidence>
<accession>A0A545AFC8</accession>
<keyword evidence="3" id="KW-0731">Sigma factor</keyword>
<dbReference type="InterPro" id="IPR036388">
    <property type="entry name" value="WH-like_DNA-bd_sf"/>
</dbReference>
<dbReference type="NCBIfam" id="TIGR02937">
    <property type="entry name" value="sigma70-ECF"/>
    <property type="match status" value="1"/>
</dbReference>
<proteinExistence type="inferred from homology"/>
<evidence type="ECO:0000256" key="5">
    <source>
        <dbReference type="ARBA" id="ARBA00023163"/>
    </source>
</evidence>
<dbReference type="GO" id="GO:0003677">
    <property type="term" value="F:DNA binding"/>
    <property type="evidence" value="ECO:0007669"/>
    <property type="project" value="UniProtKB-KW"/>
</dbReference>
<dbReference type="Proteomes" id="UP000317982">
    <property type="component" value="Unassembled WGS sequence"/>
</dbReference>
<feature type="domain" description="RNA polymerase sigma factor 70 region 4 type 2" evidence="7">
    <location>
        <begin position="109"/>
        <end position="161"/>
    </location>
</feature>
<dbReference type="Gene3D" id="1.10.1740.10">
    <property type="match status" value="1"/>
</dbReference>
<dbReference type="PANTHER" id="PTHR43133">
    <property type="entry name" value="RNA POLYMERASE ECF-TYPE SIGMA FACTO"/>
    <property type="match status" value="1"/>
</dbReference>
<evidence type="ECO:0000256" key="3">
    <source>
        <dbReference type="ARBA" id="ARBA00023082"/>
    </source>
</evidence>
<dbReference type="InterPro" id="IPR039425">
    <property type="entry name" value="RNA_pol_sigma-70-like"/>
</dbReference>
<comment type="caution">
    <text evidence="8">The sequence shown here is derived from an EMBL/GenBank/DDBJ whole genome shotgun (WGS) entry which is preliminary data.</text>
</comment>
<dbReference type="Pfam" id="PF08281">
    <property type="entry name" value="Sigma70_r4_2"/>
    <property type="match status" value="1"/>
</dbReference>
<comment type="similarity">
    <text evidence="1">Belongs to the sigma-70 factor family. ECF subfamily.</text>
</comment>
<dbReference type="InParanoid" id="A0A545AFC8"/>
<dbReference type="SUPFAM" id="SSF88659">
    <property type="entry name" value="Sigma3 and sigma4 domains of RNA polymerase sigma factors"/>
    <property type="match status" value="1"/>
</dbReference>
<evidence type="ECO:0000256" key="2">
    <source>
        <dbReference type="ARBA" id="ARBA00023015"/>
    </source>
</evidence>
<keyword evidence="2" id="KW-0805">Transcription regulation</keyword>
<dbReference type="GO" id="GO:0006352">
    <property type="term" value="P:DNA-templated transcription initiation"/>
    <property type="evidence" value="ECO:0007669"/>
    <property type="project" value="InterPro"/>
</dbReference>
<sequence>MEQDVTPATRFRRLYAANFEPLLAYATRRVEQPEDAADVVAETFLVAWRRAAELPPDDEVRLWLYGVARRVLANHHRGGARRDRLGERLRQRLRVTSSPDPGTEVPERLAVQQALARLGDLDREVLTLTIWEGLEPREAAVVLKLTPEAVRTRLTRARARLRTALGHDVGPSGHVLDVMTARPQKEGR</sequence>
<dbReference type="InterPro" id="IPR013249">
    <property type="entry name" value="RNA_pol_sigma70_r4_t2"/>
</dbReference>
<evidence type="ECO:0000313" key="9">
    <source>
        <dbReference type="Proteomes" id="UP000317982"/>
    </source>
</evidence>
<dbReference type="EMBL" id="VIRS01000049">
    <property type="protein sequence ID" value="TQS40013.1"/>
    <property type="molecule type" value="Genomic_DNA"/>
</dbReference>
<dbReference type="OrthoDB" id="4184921at2"/>
<dbReference type="GO" id="GO:0016987">
    <property type="term" value="F:sigma factor activity"/>
    <property type="evidence" value="ECO:0007669"/>
    <property type="project" value="UniProtKB-KW"/>
</dbReference>
<dbReference type="InterPro" id="IPR007627">
    <property type="entry name" value="RNA_pol_sigma70_r2"/>
</dbReference>
<protein>
    <submittedName>
        <fullName evidence="8">Sigma-70 family RNA polymerase sigma factor</fullName>
    </submittedName>
</protein>
<evidence type="ECO:0000256" key="4">
    <source>
        <dbReference type="ARBA" id="ARBA00023125"/>
    </source>
</evidence>
<keyword evidence="4" id="KW-0238">DNA-binding</keyword>
<dbReference type="SUPFAM" id="SSF88946">
    <property type="entry name" value="Sigma2 domain of RNA polymerase sigma factors"/>
    <property type="match status" value="1"/>
</dbReference>
<keyword evidence="9" id="KW-1185">Reference proteome</keyword>
<gene>
    <name evidence="8" type="ORF">FL583_36875</name>
</gene>
<name>A0A545AFC8_9ACTN</name>
<keyword evidence="5" id="KW-0804">Transcription</keyword>
<dbReference type="Gene3D" id="1.10.10.10">
    <property type="entry name" value="Winged helix-like DNA-binding domain superfamily/Winged helix DNA-binding domain"/>
    <property type="match status" value="1"/>
</dbReference>
<feature type="domain" description="RNA polymerase sigma-70 region 2" evidence="6">
    <location>
        <begin position="14"/>
        <end position="81"/>
    </location>
</feature>
<evidence type="ECO:0000313" key="8">
    <source>
        <dbReference type="EMBL" id="TQS40013.1"/>
    </source>
</evidence>
<organism evidence="8 9">
    <name type="scientific">Cryptosporangium phraense</name>
    <dbReference type="NCBI Taxonomy" id="2593070"/>
    <lineage>
        <taxon>Bacteria</taxon>
        <taxon>Bacillati</taxon>
        <taxon>Actinomycetota</taxon>
        <taxon>Actinomycetes</taxon>
        <taxon>Cryptosporangiales</taxon>
        <taxon>Cryptosporangiaceae</taxon>
        <taxon>Cryptosporangium</taxon>
    </lineage>
</organism>
<reference evidence="8 9" key="1">
    <citation type="submission" date="2019-07" db="EMBL/GenBank/DDBJ databases">
        <title>Cryptosporangium phraense sp. nov., isolated from plant litter.</title>
        <authorList>
            <person name="Suriyachadkun C."/>
        </authorList>
    </citation>
    <scope>NUCLEOTIDE SEQUENCE [LARGE SCALE GENOMIC DNA]</scope>
    <source>
        <strain evidence="8 9">A-T 5661</strain>
    </source>
</reference>
<dbReference type="InterPro" id="IPR013325">
    <property type="entry name" value="RNA_pol_sigma_r2"/>
</dbReference>
<dbReference type="InterPro" id="IPR014284">
    <property type="entry name" value="RNA_pol_sigma-70_dom"/>
</dbReference>